<keyword evidence="1" id="KW-0812">Transmembrane</keyword>
<organism evidence="2">
    <name type="scientific">Cacopsylla melanoneura</name>
    <dbReference type="NCBI Taxonomy" id="428564"/>
    <lineage>
        <taxon>Eukaryota</taxon>
        <taxon>Metazoa</taxon>
        <taxon>Ecdysozoa</taxon>
        <taxon>Arthropoda</taxon>
        <taxon>Hexapoda</taxon>
        <taxon>Insecta</taxon>
        <taxon>Pterygota</taxon>
        <taxon>Neoptera</taxon>
        <taxon>Paraneoptera</taxon>
        <taxon>Hemiptera</taxon>
        <taxon>Sternorrhyncha</taxon>
        <taxon>Psylloidea</taxon>
        <taxon>Psyllidae</taxon>
        <taxon>Psyllinae</taxon>
        <taxon>Cacopsylla</taxon>
    </lineage>
</organism>
<evidence type="ECO:0000313" key="2">
    <source>
        <dbReference type="EMBL" id="CAG6742367.1"/>
    </source>
</evidence>
<keyword evidence="1" id="KW-0472">Membrane</keyword>
<dbReference type="EMBL" id="HBUF01434922">
    <property type="protein sequence ID" value="CAG6742366.1"/>
    <property type="molecule type" value="Transcribed_RNA"/>
</dbReference>
<dbReference type="EMBL" id="HBUF01434923">
    <property type="protein sequence ID" value="CAG6742367.1"/>
    <property type="molecule type" value="Transcribed_RNA"/>
</dbReference>
<name>A0A8D8Z7T5_9HEMI</name>
<protein>
    <submittedName>
        <fullName evidence="2">Uncharacterized protein</fullName>
    </submittedName>
</protein>
<feature type="transmembrane region" description="Helical" evidence="1">
    <location>
        <begin position="189"/>
        <end position="209"/>
    </location>
</feature>
<feature type="transmembrane region" description="Helical" evidence="1">
    <location>
        <begin position="20"/>
        <end position="39"/>
    </location>
</feature>
<sequence length="212" mass="24708">MYCSFVLPGILCQYAFTNNTHILFVVSNMFTILQFHFFFNFTSEMLHSGYANVHSALIHNNWYSTLFIRSHGNQCKQREFRRHSNYERVLSRNHSNEERSQSSRYYRDQDFLETPRCYGAKGYQEAPAASCFHSNTADLTNKDIASCSRCHSNTADVTNKDIVQLLSIMLTLTNMKSNQYLTFSRFHRIGFVNFVSCIKTAYSVFLILFKLS</sequence>
<evidence type="ECO:0000256" key="1">
    <source>
        <dbReference type="SAM" id="Phobius"/>
    </source>
</evidence>
<keyword evidence="1" id="KW-1133">Transmembrane helix</keyword>
<dbReference type="AlphaFoldDB" id="A0A8D8Z7T5"/>
<proteinExistence type="predicted"/>
<reference evidence="2" key="1">
    <citation type="submission" date="2021-05" db="EMBL/GenBank/DDBJ databases">
        <authorList>
            <person name="Alioto T."/>
            <person name="Alioto T."/>
            <person name="Gomez Garrido J."/>
        </authorList>
    </citation>
    <scope>NUCLEOTIDE SEQUENCE</scope>
</reference>
<accession>A0A8D8Z7T5</accession>